<dbReference type="Proteomes" id="UP001470230">
    <property type="component" value="Unassembled WGS sequence"/>
</dbReference>
<feature type="coiled-coil region" evidence="1">
    <location>
        <begin position="60"/>
        <end position="94"/>
    </location>
</feature>
<evidence type="ECO:0000313" key="4">
    <source>
        <dbReference type="Proteomes" id="UP001470230"/>
    </source>
</evidence>
<reference evidence="3 4" key="1">
    <citation type="submission" date="2024-04" db="EMBL/GenBank/DDBJ databases">
        <title>Tritrichomonas musculus Genome.</title>
        <authorList>
            <person name="Alves-Ferreira E."/>
            <person name="Grigg M."/>
            <person name="Lorenzi H."/>
            <person name="Galac M."/>
        </authorList>
    </citation>
    <scope>NUCLEOTIDE SEQUENCE [LARGE SCALE GENOMIC DNA]</scope>
    <source>
        <strain evidence="3 4">EAF2021</strain>
    </source>
</reference>
<feature type="region of interest" description="Disordered" evidence="2">
    <location>
        <begin position="1"/>
        <end position="36"/>
    </location>
</feature>
<gene>
    <name evidence="3" type="ORF">M9Y10_035319</name>
</gene>
<proteinExistence type="predicted"/>
<feature type="compositionally biased region" description="Basic and acidic residues" evidence="2">
    <location>
        <begin position="8"/>
        <end position="36"/>
    </location>
</feature>
<keyword evidence="1" id="KW-0175">Coiled coil</keyword>
<dbReference type="EMBL" id="JAPFFF010000005">
    <property type="protein sequence ID" value="KAK8890542.1"/>
    <property type="molecule type" value="Genomic_DNA"/>
</dbReference>
<sequence length="112" mass="13270">MQKPSSNPKEETKIEGEEVDHEQEPVPREPYKLPKSVHEMKVNDDFKEDNVRPFDFQEEIDRIREENEFLKDRIAKLETRMTAEEINIKDINHNDEELSQDVDNSKTCTHSS</sequence>
<evidence type="ECO:0000256" key="2">
    <source>
        <dbReference type="SAM" id="MobiDB-lite"/>
    </source>
</evidence>
<evidence type="ECO:0000256" key="1">
    <source>
        <dbReference type="SAM" id="Coils"/>
    </source>
</evidence>
<keyword evidence="4" id="KW-1185">Reference proteome</keyword>
<organism evidence="3 4">
    <name type="scientific">Tritrichomonas musculus</name>
    <dbReference type="NCBI Taxonomy" id="1915356"/>
    <lineage>
        <taxon>Eukaryota</taxon>
        <taxon>Metamonada</taxon>
        <taxon>Parabasalia</taxon>
        <taxon>Tritrichomonadida</taxon>
        <taxon>Tritrichomonadidae</taxon>
        <taxon>Tritrichomonas</taxon>
    </lineage>
</organism>
<name>A0ABR2KHF0_9EUKA</name>
<protein>
    <submittedName>
        <fullName evidence="3">Uncharacterized protein</fullName>
    </submittedName>
</protein>
<accession>A0ABR2KHF0</accession>
<evidence type="ECO:0000313" key="3">
    <source>
        <dbReference type="EMBL" id="KAK8890542.1"/>
    </source>
</evidence>
<comment type="caution">
    <text evidence="3">The sequence shown here is derived from an EMBL/GenBank/DDBJ whole genome shotgun (WGS) entry which is preliminary data.</text>
</comment>